<dbReference type="AlphaFoldDB" id="A0A644V730"/>
<dbReference type="Gene3D" id="3.40.50.300">
    <property type="entry name" value="P-loop containing nucleotide triphosphate hydrolases"/>
    <property type="match status" value="1"/>
</dbReference>
<evidence type="ECO:0000259" key="3">
    <source>
        <dbReference type="Pfam" id="PF12990"/>
    </source>
</evidence>
<name>A0A644V730_9ZZZZ</name>
<dbReference type="EMBL" id="VSSQ01000224">
    <property type="protein sequence ID" value="MPL86603.1"/>
    <property type="molecule type" value="Genomic_DNA"/>
</dbReference>
<dbReference type="PANTHER" id="PTHR34985">
    <property type="entry name" value="SLR0554 PROTEIN"/>
    <property type="match status" value="1"/>
</dbReference>
<dbReference type="SUPFAM" id="SSF52540">
    <property type="entry name" value="P-loop containing nucleoside triphosphate hydrolases"/>
    <property type="match status" value="1"/>
</dbReference>
<gene>
    <name evidence="4" type="ORF">SDC9_32586</name>
</gene>
<protein>
    <submittedName>
        <fullName evidence="4">Uncharacterized protein</fullName>
    </submittedName>
</protein>
<evidence type="ECO:0000259" key="2">
    <source>
        <dbReference type="Pfam" id="PF08800"/>
    </source>
</evidence>
<reference evidence="4" key="1">
    <citation type="submission" date="2019-08" db="EMBL/GenBank/DDBJ databases">
        <authorList>
            <person name="Kucharzyk K."/>
            <person name="Murdoch R.W."/>
            <person name="Higgins S."/>
            <person name="Loffler F."/>
        </authorList>
    </citation>
    <scope>NUCLEOTIDE SEQUENCE</scope>
</reference>
<dbReference type="Pfam" id="PF05272">
    <property type="entry name" value="VapE-like_dom"/>
    <property type="match status" value="1"/>
</dbReference>
<dbReference type="Pfam" id="PF08800">
    <property type="entry name" value="BT4734-like_N"/>
    <property type="match status" value="1"/>
</dbReference>
<feature type="domain" description="DUF3874" evidence="3">
    <location>
        <begin position="628"/>
        <end position="697"/>
    </location>
</feature>
<dbReference type="InterPro" id="IPR007936">
    <property type="entry name" value="VapE-like_dom"/>
</dbReference>
<sequence>MRILFVKPGIRVVPSRKQLKINAMNISYFKETTVKKSIRNISFADVMECMQEEPGSAKAGLLAKRLKGASLLCTSTFALKDGLRVPTNYNGVVVLQVSNLTGPAEASLVKQTAAELPQTLAAYADTCGTRVYILVLFTLPDGALPSNEEEVKLFHAHAHRRAVRLYQGQIPFAVDTGGDTPEVSCPFVHDTTRYYAPQAKPVLQSQPTEMPGEATWQEAVQADNDPLRRQMAGYSRTDQLSLLFETSLKSALTQCGPPDDANLKPLLVLLATNCFGSGIPEEEAVQSALLHLQLKLRETEVRTTFRNVYGKNNGFGEKICLAAEQLLALQTDEFMKRRYELRYNTLKDEVECRERGLYSYDFVKVNPRLLNSIALNGQEEGIKMWDRDVNRYIYSDRVPRFSPIDHYLYSLPEWDGKDRIRPLADTIPCNNPHWRNLFHRWFLGMVAQWRGINKKHANSTAPLLVGAQGTGKSTFCLNLLPPELRAYYAEGVDVGNKRNTEMYLSRFALINMDEFDQVKESQQGFLKHVMQKPVVTIRKPHQASVESLRRYASFIATSNHYDVLTDTSGSRRFICVRLTGPIESSEKINHDQLYAQAMHEIKRGERYWFEGPEEAILSETNKEFQVQVPAEQLFLQFFRAAESREKGEKLLAVEILGRLQEKKLFNLSATKIIHFGRILHKHQIPSKRTQTGTIYHVVEK</sequence>
<accession>A0A644V730</accession>
<dbReference type="InterPro" id="IPR027417">
    <property type="entry name" value="P-loop_NTPase"/>
</dbReference>
<dbReference type="PANTHER" id="PTHR34985:SF1">
    <property type="entry name" value="SLR0554 PROTEIN"/>
    <property type="match status" value="1"/>
</dbReference>
<proteinExistence type="predicted"/>
<comment type="caution">
    <text evidence="4">The sequence shown here is derived from an EMBL/GenBank/DDBJ whole genome shotgun (WGS) entry which is preliminary data.</text>
</comment>
<feature type="domain" description="Virulence-associated protein E-like" evidence="1">
    <location>
        <begin position="410"/>
        <end position="625"/>
    </location>
</feature>
<feature type="domain" description="BT4734-like N-terminal" evidence="2">
    <location>
        <begin position="86"/>
        <end position="195"/>
    </location>
</feature>
<dbReference type="Pfam" id="PF12990">
    <property type="entry name" value="DUF3874"/>
    <property type="match status" value="1"/>
</dbReference>
<evidence type="ECO:0000313" key="4">
    <source>
        <dbReference type="EMBL" id="MPL86603.1"/>
    </source>
</evidence>
<dbReference type="InterPro" id="IPR014907">
    <property type="entry name" value="BT4734-like_N"/>
</dbReference>
<dbReference type="InterPro" id="IPR024450">
    <property type="entry name" value="DUF3874"/>
</dbReference>
<evidence type="ECO:0000259" key="1">
    <source>
        <dbReference type="Pfam" id="PF05272"/>
    </source>
</evidence>
<organism evidence="4">
    <name type="scientific">bioreactor metagenome</name>
    <dbReference type="NCBI Taxonomy" id="1076179"/>
    <lineage>
        <taxon>unclassified sequences</taxon>
        <taxon>metagenomes</taxon>
        <taxon>ecological metagenomes</taxon>
    </lineage>
</organism>